<proteinExistence type="predicted"/>
<comment type="caution">
    <text evidence="1">The sequence shown here is derived from an EMBL/GenBank/DDBJ whole genome shotgun (WGS) entry which is preliminary data.</text>
</comment>
<evidence type="ECO:0000313" key="2">
    <source>
        <dbReference type="EMBL" id="TYK29021.1"/>
    </source>
</evidence>
<dbReference type="EMBL" id="SSTE01007511">
    <property type="protein sequence ID" value="KAA0056501.1"/>
    <property type="molecule type" value="Genomic_DNA"/>
</dbReference>
<sequence length="201" mass="22961">MGHVVEFYQIGLLKGEDIQWDENLECQAAFNGSKQATIEGPSLKVADATKPLKVEAQQFNYILGEYLHHYVDGRQNNWVQLLNIAQFGHSAQTDSLIKRSQFEIKGSEYSILPPVTDGPHVGNSPQVHRVENEWEELADITRVCLKEASRSMKERVDQKRCPIEFAQMTKLPINGPTIPYDYLSTFNRKKIEKSRKSLLTK</sequence>
<gene>
    <name evidence="2" type="ORF">E5676_scaffold120G001320</name>
    <name evidence="1" type="ORF">E6C27_scaffold186G002860</name>
</gene>
<name>A0A5A7USH1_CUCMM</name>
<evidence type="ECO:0000313" key="3">
    <source>
        <dbReference type="Proteomes" id="UP000321393"/>
    </source>
</evidence>
<reference evidence="3 4" key="1">
    <citation type="submission" date="2019-08" db="EMBL/GenBank/DDBJ databases">
        <title>Draft genome sequences of two oriental melons (Cucumis melo L. var makuwa).</title>
        <authorList>
            <person name="Kwon S.-Y."/>
        </authorList>
    </citation>
    <scope>NUCLEOTIDE SEQUENCE [LARGE SCALE GENOMIC DNA]</scope>
    <source>
        <strain evidence="4">cv. Chang Bougi</strain>
        <strain evidence="3">cv. SW 3</strain>
        <tissue evidence="1">Leaf</tissue>
    </source>
</reference>
<evidence type="ECO:0000313" key="4">
    <source>
        <dbReference type="Proteomes" id="UP000321947"/>
    </source>
</evidence>
<organism evidence="1 3">
    <name type="scientific">Cucumis melo var. makuwa</name>
    <name type="common">Oriental melon</name>
    <dbReference type="NCBI Taxonomy" id="1194695"/>
    <lineage>
        <taxon>Eukaryota</taxon>
        <taxon>Viridiplantae</taxon>
        <taxon>Streptophyta</taxon>
        <taxon>Embryophyta</taxon>
        <taxon>Tracheophyta</taxon>
        <taxon>Spermatophyta</taxon>
        <taxon>Magnoliopsida</taxon>
        <taxon>eudicotyledons</taxon>
        <taxon>Gunneridae</taxon>
        <taxon>Pentapetalae</taxon>
        <taxon>rosids</taxon>
        <taxon>fabids</taxon>
        <taxon>Cucurbitales</taxon>
        <taxon>Cucurbitaceae</taxon>
        <taxon>Benincaseae</taxon>
        <taxon>Cucumis</taxon>
    </lineage>
</organism>
<evidence type="ECO:0000313" key="1">
    <source>
        <dbReference type="EMBL" id="KAA0056501.1"/>
    </source>
</evidence>
<accession>A0A5A7USH1</accession>
<protein>
    <submittedName>
        <fullName evidence="1">Polyprotein</fullName>
    </submittedName>
</protein>
<dbReference type="EMBL" id="SSTD01001877">
    <property type="protein sequence ID" value="TYK29021.1"/>
    <property type="molecule type" value="Genomic_DNA"/>
</dbReference>
<dbReference type="Proteomes" id="UP000321947">
    <property type="component" value="Unassembled WGS sequence"/>
</dbReference>
<dbReference type="Proteomes" id="UP000321393">
    <property type="component" value="Unassembled WGS sequence"/>
</dbReference>
<dbReference type="AlphaFoldDB" id="A0A5A7USH1"/>